<dbReference type="PROSITE" id="PS50263">
    <property type="entry name" value="CN_HYDROLASE"/>
    <property type="match status" value="1"/>
</dbReference>
<dbReference type="PANTHER" id="PTHR43674">
    <property type="entry name" value="NITRILASE C965.09-RELATED"/>
    <property type="match status" value="1"/>
</dbReference>
<dbReference type="CDD" id="cd07582">
    <property type="entry name" value="nitrilase_4"/>
    <property type="match status" value="1"/>
</dbReference>
<dbReference type="Gene3D" id="3.60.110.10">
    <property type="entry name" value="Carbon-nitrogen hydrolase"/>
    <property type="match status" value="1"/>
</dbReference>
<reference evidence="4" key="1">
    <citation type="journal article" date="2019" name="Int. J. Syst. Evol. Microbiol.">
        <title>The Global Catalogue of Microorganisms (GCM) 10K type strain sequencing project: providing services to taxonomists for standard genome sequencing and annotation.</title>
        <authorList>
            <consortium name="The Broad Institute Genomics Platform"/>
            <consortium name="The Broad Institute Genome Sequencing Center for Infectious Disease"/>
            <person name="Wu L."/>
            <person name="Ma J."/>
        </authorList>
    </citation>
    <scope>NUCLEOTIDE SEQUENCE [LARGE SCALE GENOMIC DNA]</scope>
    <source>
        <strain evidence="4">CCUG 51308</strain>
    </source>
</reference>
<dbReference type="SUPFAM" id="SSF56317">
    <property type="entry name" value="Carbon-nitrogen hydrolase"/>
    <property type="match status" value="1"/>
</dbReference>
<evidence type="ECO:0000259" key="2">
    <source>
        <dbReference type="PROSITE" id="PS50263"/>
    </source>
</evidence>
<comment type="caution">
    <text evidence="3">The sequence shown here is derived from an EMBL/GenBank/DDBJ whole genome shotgun (WGS) entry which is preliminary data.</text>
</comment>
<evidence type="ECO:0000313" key="3">
    <source>
        <dbReference type="EMBL" id="MFC7290316.1"/>
    </source>
</evidence>
<protein>
    <submittedName>
        <fullName evidence="3">Nitrilase-related carbon-nitrogen hydrolase</fullName>
    </submittedName>
</protein>
<evidence type="ECO:0000313" key="4">
    <source>
        <dbReference type="Proteomes" id="UP001596492"/>
    </source>
</evidence>
<sequence length="345" mass="37879">MRYSALALQTVCDAVNQDKSTEDAHARMDRAIVRITQQIGAGKGFLKGFNGYDLKLVVLPEYWMTGFPLGETREEWQAKAAIDMDGEFADKLAAVAQKLGIFLCSNHYETDPNFPNLYFQSNIVYGPNGNTLLRYRRMISLYTPSPYDVWDKYLDVYGEDAVFPVADTEIGVLGTVASEEILYPEIARMHAFKGAEIILHSTSEVGAPTLTPKHICKKARAIENISYVVSANSASIIGTPVPPASTDAMSTVLDWYGRTLAETGTGETLNANAVLDINALRETRRKTGMTNTLSRLPNTAFATQYAQANHAPANRTPDGQMIGRMEALAQQQAAIDSLASRNILK</sequence>
<feature type="domain" description="CN hydrolase" evidence="2">
    <location>
        <begin position="8"/>
        <end position="277"/>
    </location>
</feature>
<keyword evidence="1 3" id="KW-0378">Hydrolase</keyword>
<dbReference type="InterPro" id="IPR036526">
    <property type="entry name" value="C-N_Hydrolase_sf"/>
</dbReference>
<name>A0ABW2IGU0_9PROT</name>
<evidence type="ECO:0000256" key="1">
    <source>
        <dbReference type="ARBA" id="ARBA00022801"/>
    </source>
</evidence>
<dbReference type="PANTHER" id="PTHR43674:SF16">
    <property type="entry name" value="CARBON-NITROGEN FAMILY, PUTATIVE (AFU_ORTHOLOGUE AFUA_5G02350)-RELATED"/>
    <property type="match status" value="1"/>
</dbReference>
<dbReference type="InterPro" id="IPR050345">
    <property type="entry name" value="Aliph_Amidase/BUP"/>
</dbReference>
<dbReference type="Pfam" id="PF00795">
    <property type="entry name" value="CN_hydrolase"/>
    <property type="match status" value="1"/>
</dbReference>
<dbReference type="EMBL" id="JBHTBR010000002">
    <property type="protein sequence ID" value="MFC7290316.1"/>
    <property type="molecule type" value="Genomic_DNA"/>
</dbReference>
<dbReference type="GO" id="GO:0016787">
    <property type="term" value="F:hydrolase activity"/>
    <property type="evidence" value="ECO:0007669"/>
    <property type="project" value="UniProtKB-KW"/>
</dbReference>
<dbReference type="InterPro" id="IPR003010">
    <property type="entry name" value="C-N_Hydrolase"/>
</dbReference>
<proteinExistence type="predicted"/>
<gene>
    <name evidence="3" type="ORF">ACFQS8_01690</name>
</gene>
<dbReference type="RefSeq" id="WP_382165109.1">
    <property type="nucleotide sequence ID" value="NZ_JBHTBR010000002.1"/>
</dbReference>
<accession>A0ABW2IGU0</accession>
<organism evidence="3 4">
    <name type="scientific">Hirschia litorea</name>
    <dbReference type="NCBI Taxonomy" id="1199156"/>
    <lineage>
        <taxon>Bacteria</taxon>
        <taxon>Pseudomonadati</taxon>
        <taxon>Pseudomonadota</taxon>
        <taxon>Alphaproteobacteria</taxon>
        <taxon>Hyphomonadales</taxon>
        <taxon>Hyphomonadaceae</taxon>
        <taxon>Hirschia</taxon>
    </lineage>
</organism>
<keyword evidence="4" id="KW-1185">Reference proteome</keyword>
<dbReference type="Proteomes" id="UP001596492">
    <property type="component" value="Unassembled WGS sequence"/>
</dbReference>